<dbReference type="InterPro" id="IPR056823">
    <property type="entry name" value="TEN-like_YD-shell"/>
</dbReference>
<dbReference type="InterPro" id="IPR006530">
    <property type="entry name" value="YD"/>
</dbReference>
<dbReference type="Pfam" id="PF21725">
    <property type="entry name" value="T7SS_signal"/>
    <property type="match status" value="1"/>
</dbReference>
<dbReference type="InterPro" id="IPR031325">
    <property type="entry name" value="RHS_repeat"/>
</dbReference>
<dbReference type="InterPro" id="IPR050708">
    <property type="entry name" value="T6SS_VgrG/RHS"/>
</dbReference>
<dbReference type="PANTHER" id="PTHR32305:SF15">
    <property type="entry name" value="PROTEIN RHSA-RELATED"/>
    <property type="match status" value="1"/>
</dbReference>
<feature type="domain" description="Bacterial toxin 28" evidence="3">
    <location>
        <begin position="1451"/>
        <end position="1562"/>
    </location>
</feature>
<dbReference type="NCBIfam" id="TIGR01643">
    <property type="entry name" value="YD_repeat_2x"/>
    <property type="match status" value="11"/>
</dbReference>
<dbReference type="OrthoDB" id="4981820at2"/>
<feature type="region of interest" description="Disordered" evidence="2">
    <location>
        <begin position="1179"/>
        <end position="1199"/>
    </location>
</feature>
<sequence length="1566" mass="171844">MPDWGAWAEKGLGKLEDGWEEGKKKLGEGVDWATDKAGDGLEHINQDAMADIVEDWGDRAASSLGAKVGEQQLGQSEQANELVHGNVAKISASVQNLRDFKSAFDLVGRGMKALDSSRWKGVAADTFREKFTTVPTNWMRASDAFDEAARALETYATTVTWAQGKAQEAIEVYRSGDQASRSAVTAYNKKVDAYKEAYGSKDPLPRPGAFVDPGTAQRDRAQEILADARGQRDEAAGTAQRLVAAALEHAPPLPSATERATFNLADFAVGQGVESTHFTGGVVKGAVGITNFIRSIDPRDPYNLTHPAEYYKSVNMTLAGLASTAAHPDRALKGAWESAKADPSEFIGRLVPELIGTKGAGGGKSLLRAGVKDGAEAAAGRGLKHHSPARADGPGAARHGVEEKPDEVSRGPEDKKCVKDPIDVATGHMVLPQTDISLPGSLPLLFHRSFESSYCGGRWFGPAWASTVDQRLEIDSQGVIFVGDDGSLLAYPHPAPGVPVMPTHGRRWPLDRDPDGNYAVTDPASGRVRRFAPHIGNLALLTQLDDRNGNWITFEYDATGAPSDIVHSGGYHLKLTTHEGRITALYLAGAAADGTDQQIRRYGYTGGHLTEVTNSSGRPLSFGHDVHGRIDSWTDTNGSRFDYVYDEHGRCTAQSGASGHLSATLAYDDTDPDSGLRVTAVTDSLGHTTRYLINERAQVVAEIDPLGAVTRSEYDRHNRLLSRTDPLGRTLLLRYNDAGNLTSVVRPDGRETTAEYNGLGLPVRMTNPDRTSIGQEYDARGNCVTRTDPSGATTRYIYDEAGHLTTVTDALGSTTLIRSNKAGLPVEVTDPLGSITHIERDAFGRPVTITDPLGSTTCHEWTAEGKPACRIEADGTRQSWTYDGEGNCLTHTDAMGALTQFEYTHFDLMTARTGPDGVRYEFQHDHELRLRRVLNPQGLTWDYEYDEAGRLVAETDFDGRTLSYARDTAGRLTSRTDALGRIIRFERDALDRIVAKDVNGSVTTFEYDLSDQLGQAVGPEARVTFLRDRYGLLKSETVNGQTMTFQYDRLGRRTGRTTPSGAISKWTYDLAGRRSSLTSSGRVLTFEHDAAGREIARHMGDAVTFASGFDALGRLTSQHVTGTDRSIQRRQYAYRADGILTCIHDLLSGSKSFDLDMAGRVTGVHAADWTEHYSYDETGNQTEASWPSSHPGQEARGTRSYNGTAITRAGTVRYEHDALGRITMRQKIRLSRKPETWRYEWDAEDRLAKVATPDGETWSYAYDPLGRRIAKKRLADDGLTVAEQVTFTWDGTILCEQIHDDCDSSHSVALTWDHDGLCPLTQTERIFAANTPQEKIAERFFSIATDLGGAPKELIDESGELAWYTRSTLWGATTWAVKSGAYTPLRFPGQYYDPETGLHYNFFRYYEPETARYLTPDPLGLTPAPNPNTYVNNPNNWVDPLGLGPCRELGLSTGAQRALEKLENIKRDPLGEINSQPNHNHYDAARREANGEVVARKPDGTPFDHIADLKQARNGLDKVRKVIELELKQLPESLTERGLEVLMNKQVEVNRLLNNLNGFLHSIGHR</sequence>
<dbReference type="Pfam" id="PF15605">
    <property type="entry name" value="Ntox28"/>
    <property type="match status" value="1"/>
</dbReference>
<dbReference type="InterPro" id="IPR028948">
    <property type="entry name" value="Ntox28"/>
</dbReference>
<dbReference type="InterPro" id="IPR049082">
    <property type="entry name" value="T7SS_signal"/>
</dbReference>
<gene>
    <name evidence="7" type="ORF">SAMN02787144_1012140</name>
</gene>
<dbReference type="InterPro" id="IPR022385">
    <property type="entry name" value="Rhs_assc_core"/>
</dbReference>
<reference evidence="7 8" key="1">
    <citation type="submission" date="2016-11" db="EMBL/GenBank/DDBJ databases">
        <authorList>
            <person name="Jaros S."/>
            <person name="Januszkiewicz K."/>
            <person name="Wedrychowicz H."/>
        </authorList>
    </citation>
    <scope>NUCLEOTIDE SEQUENCE [LARGE SCALE GENOMIC DNA]</scope>
    <source>
        <strain evidence="7 8">OK807</strain>
    </source>
</reference>
<dbReference type="RefSeq" id="WP_072486836.1">
    <property type="nucleotide sequence ID" value="NZ_FPJO01000012.1"/>
</dbReference>
<organism evidence="7 8">
    <name type="scientific">Streptomyces atratus</name>
    <dbReference type="NCBI Taxonomy" id="1893"/>
    <lineage>
        <taxon>Bacteria</taxon>
        <taxon>Bacillati</taxon>
        <taxon>Actinomycetota</taxon>
        <taxon>Actinomycetes</taxon>
        <taxon>Kitasatosporales</taxon>
        <taxon>Streptomycetaceae</taxon>
        <taxon>Streptomyces</taxon>
    </lineage>
</organism>
<dbReference type="Pfam" id="PF20148">
    <property type="entry name" value="DUF6531"/>
    <property type="match status" value="1"/>
</dbReference>
<dbReference type="PANTHER" id="PTHR32305">
    <property type="match status" value="1"/>
</dbReference>
<evidence type="ECO:0000256" key="1">
    <source>
        <dbReference type="ARBA" id="ARBA00022737"/>
    </source>
</evidence>
<evidence type="ECO:0000313" key="8">
    <source>
        <dbReference type="Proteomes" id="UP000181909"/>
    </source>
</evidence>
<evidence type="ECO:0000259" key="3">
    <source>
        <dbReference type="Pfam" id="PF15605"/>
    </source>
</evidence>
<dbReference type="CDD" id="cd20700">
    <property type="entry name" value="CdiA-CT_Ec_tRNase"/>
    <property type="match status" value="1"/>
</dbReference>
<dbReference type="NCBIfam" id="TIGR03696">
    <property type="entry name" value="Rhs_assc_core"/>
    <property type="match status" value="1"/>
</dbReference>
<dbReference type="EMBL" id="FPJO01000012">
    <property type="protein sequence ID" value="SFY17722.1"/>
    <property type="molecule type" value="Genomic_DNA"/>
</dbReference>
<evidence type="ECO:0000259" key="4">
    <source>
        <dbReference type="Pfam" id="PF20148"/>
    </source>
</evidence>
<feature type="region of interest" description="Disordered" evidence="2">
    <location>
        <begin position="377"/>
        <end position="417"/>
    </location>
</feature>
<feature type="compositionally biased region" description="Polar residues" evidence="2">
    <location>
        <begin position="1179"/>
        <end position="1191"/>
    </location>
</feature>
<accession>A0A1K2D3J0</accession>
<keyword evidence="1" id="KW-0677">Repeat</keyword>
<dbReference type="InterPro" id="IPR045351">
    <property type="entry name" value="DUF6531"/>
</dbReference>
<dbReference type="Pfam" id="PF05593">
    <property type="entry name" value="RHS_repeat"/>
    <property type="match status" value="4"/>
</dbReference>
<evidence type="ECO:0000256" key="2">
    <source>
        <dbReference type="SAM" id="MobiDB-lite"/>
    </source>
</evidence>
<evidence type="ECO:0000259" key="5">
    <source>
        <dbReference type="Pfam" id="PF21725"/>
    </source>
</evidence>
<evidence type="ECO:0000313" key="7">
    <source>
        <dbReference type="EMBL" id="SFY17722.1"/>
    </source>
</evidence>
<feature type="domain" description="Putative T7SS secretion signal" evidence="5">
    <location>
        <begin position="16"/>
        <end position="254"/>
    </location>
</feature>
<dbReference type="Proteomes" id="UP000181909">
    <property type="component" value="Unassembled WGS sequence"/>
</dbReference>
<feature type="compositionally biased region" description="Basic and acidic residues" evidence="2">
    <location>
        <begin position="399"/>
        <end position="417"/>
    </location>
</feature>
<evidence type="ECO:0000259" key="6">
    <source>
        <dbReference type="Pfam" id="PF25023"/>
    </source>
</evidence>
<name>A0A1K2D3J0_STRAR</name>
<dbReference type="Gene3D" id="2.180.10.10">
    <property type="entry name" value="RHS repeat-associated core"/>
    <property type="match status" value="2"/>
</dbReference>
<dbReference type="STRING" id="1893.SAMN02787144_1012140"/>
<protein>
    <submittedName>
        <fullName evidence="7">RHS repeat-associated core domain-containing protein</fullName>
    </submittedName>
</protein>
<feature type="domain" description="DUF6531" evidence="4">
    <location>
        <begin position="420"/>
        <end position="491"/>
    </location>
</feature>
<dbReference type="Pfam" id="PF25023">
    <property type="entry name" value="TEN_YD-shell"/>
    <property type="match status" value="1"/>
</dbReference>
<feature type="domain" description="Teneurin-like YD-shell" evidence="6">
    <location>
        <begin position="876"/>
        <end position="1273"/>
    </location>
</feature>
<proteinExistence type="predicted"/>